<sequence length="241" mass="26845">MEDPLILLDGSSSKDASERCPQLSHSPDSKLEDLGTPHQSENQINVEEDRTVQSDEEEEEEVPPEISTDISVKRTTVERRPLPIFSLKRDGRKWQRIRIKSEINLEVREEDTVEEQKDRPFHRNTPERFPSPVLSDNSDADYSQQDLQEESPEGGPNGAILLEEDLYLTDEQEMKEDESTLDFDAAAGRKKRREAGSTAGVGEAWAAGGNVWCIGRAISAAGGQLLELIPCMTLSAAAKNQ</sequence>
<feature type="compositionally biased region" description="Acidic residues" evidence="1">
    <location>
        <begin position="54"/>
        <end position="63"/>
    </location>
</feature>
<evidence type="ECO:0000256" key="1">
    <source>
        <dbReference type="SAM" id="MobiDB-lite"/>
    </source>
</evidence>
<dbReference type="Proteomes" id="UP000228934">
    <property type="component" value="Unassembled WGS sequence"/>
</dbReference>
<feature type="compositionally biased region" description="Polar residues" evidence="1">
    <location>
        <begin position="134"/>
        <end position="146"/>
    </location>
</feature>
<organism evidence="2 3">
    <name type="scientific">Aquarana catesbeiana</name>
    <name type="common">American bullfrog</name>
    <name type="synonym">Rana catesbeiana</name>
    <dbReference type="NCBI Taxonomy" id="8400"/>
    <lineage>
        <taxon>Eukaryota</taxon>
        <taxon>Metazoa</taxon>
        <taxon>Chordata</taxon>
        <taxon>Craniata</taxon>
        <taxon>Vertebrata</taxon>
        <taxon>Euteleostomi</taxon>
        <taxon>Amphibia</taxon>
        <taxon>Batrachia</taxon>
        <taxon>Anura</taxon>
        <taxon>Neobatrachia</taxon>
        <taxon>Ranoidea</taxon>
        <taxon>Ranidae</taxon>
        <taxon>Aquarana</taxon>
    </lineage>
</organism>
<evidence type="ECO:0000313" key="2">
    <source>
        <dbReference type="EMBL" id="PIO24133.1"/>
    </source>
</evidence>
<evidence type="ECO:0000313" key="3">
    <source>
        <dbReference type="Proteomes" id="UP000228934"/>
    </source>
</evidence>
<dbReference type="AlphaFoldDB" id="A0A2G9RA38"/>
<gene>
    <name evidence="2" type="ORF">AB205_0186550</name>
</gene>
<protein>
    <submittedName>
        <fullName evidence="2">Uncharacterized protein</fullName>
    </submittedName>
</protein>
<proteinExistence type="predicted"/>
<reference evidence="3" key="1">
    <citation type="journal article" date="2017" name="Nat. Commun.">
        <title>The North American bullfrog draft genome provides insight into hormonal regulation of long noncoding RNA.</title>
        <authorList>
            <person name="Hammond S.A."/>
            <person name="Warren R.L."/>
            <person name="Vandervalk B.P."/>
            <person name="Kucuk E."/>
            <person name="Khan H."/>
            <person name="Gibb E.A."/>
            <person name="Pandoh P."/>
            <person name="Kirk H."/>
            <person name="Zhao Y."/>
            <person name="Jones M."/>
            <person name="Mungall A.J."/>
            <person name="Coope R."/>
            <person name="Pleasance S."/>
            <person name="Moore R.A."/>
            <person name="Holt R.A."/>
            <person name="Round J.M."/>
            <person name="Ohora S."/>
            <person name="Walle B.V."/>
            <person name="Veldhoen N."/>
            <person name="Helbing C.C."/>
            <person name="Birol I."/>
        </authorList>
    </citation>
    <scope>NUCLEOTIDE SEQUENCE [LARGE SCALE GENOMIC DNA]</scope>
</reference>
<dbReference type="EMBL" id="KV957597">
    <property type="protein sequence ID" value="PIO24133.1"/>
    <property type="molecule type" value="Genomic_DNA"/>
</dbReference>
<feature type="compositionally biased region" description="Basic and acidic residues" evidence="1">
    <location>
        <begin position="114"/>
        <end position="126"/>
    </location>
</feature>
<feature type="region of interest" description="Disordered" evidence="1">
    <location>
        <begin position="105"/>
        <end position="200"/>
    </location>
</feature>
<dbReference type="OrthoDB" id="9874370at2759"/>
<feature type="compositionally biased region" description="Acidic residues" evidence="1">
    <location>
        <begin position="162"/>
        <end position="181"/>
    </location>
</feature>
<feature type="non-terminal residue" evidence="2">
    <location>
        <position position="241"/>
    </location>
</feature>
<name>A0A2G9RA38_AQUCT</name>
<feature type="region of interest" description="Disordered" evidence="1">
    <location>
        <begin position="1"/>
        <end position="75"/>
    </location>
</feature>
<accession>A0A2G9RA38</accession>
<keyword evidence="3" id="KW-1185">Reference proteome</keyword>